<dbReference type="OrthoDB" id="9803237at2"/>
<dbReference type="InterPro" id="IPR029460">
    <property type="entry name" value="DNAPol_HHH"/>
</dbReference>
<keyword evidence="11 13" id="KW-0234">DNA repair</keyword>
<dbReference type="GO" id="GO:0005737">
    <property type="term" value="C:cytoplasm"/>
    <property type="evidence" value="ECO:0007669"/>
    <property type="project" value="UniProtKB-SubCell"/>
</dbReference>
<evidence type="ECO:0000256" key="5">
    <source>
        <dbReference type="ARBA" id="ARBA00022490"/>
    </source>
</evidence>
<dbReference type="AlphaFoldDB" id="A0A4R5TJ66"/>
<keyword evidence="8 13" id="KW-0235">DNA replication</keyword>
<dbReference type="PANTHER" id="PTHR32294">
    <property type="entry name" value="DNA POLYMERASE III SUBUNIT ALPHA"/>
    <property type="match status" value="1"/>
</dbReference>
<dbReference type="PANTHER" id="PTHR32294:SF4">
    <property type="entry name" value="ERROR-PRONE DNA POLYMERASE"/>
    <property type="match status" value="1"/>
</dbReference>
<evidence type="ECO:0000256" key="4">
    <source>
        <dbReference type="ARBA" id="ARBA00017273"/>
    </source>
</evidence>
<dbReference type="GO" id="GO:0006281">
    <property type="term" value="P:DNA repair"/>
    <property type="evidence" value="ECO:0007669"/>
    <property type="project" value="UniProtKB-UniRule"/>
</dbReference>
<evidence type="ECO:0000256" key="11">
    <source>
        <dbReference type="ARBA" id="ARBA00023204"/>
    </source>
</evidence>
<dbReference type="Gene3D" id="3.20.20.140">
    <property type="entry name" value="Metal-dependent hydrolases"/>
    <property type="match status" value="1"/>
</dbReference>
<evidence type="ECO:0000256" key="9">
    <source>
        <dbReference type="ARBA" id="ARBA00022763"/>
    </source>
</evidence>
<dbReference type="Pfam" id="PF17657">
    <property type="entry name" value="DNA_pol3_finger"/>
    <property type="match status" value="1"/>
</dbReference>
<evidence type="ECO:0000313" key="15">
    <source>
        <dbReference type="EMBL" id="TDK21510.1"/>
    </source>
</evidence>
<keyword evidence="6 13" id="KW-0808">Transferase</keyword>
<dbReference type="NCBIfam" id="TIGR00594">
    <property type="entry name" value="polc"/>
    <property type="match status" value="1"/>
</dbReference>
<comment type="function">
    <text evidence="13">DNA polymerase involved in damage-induced mutagenesis and translesion synthesis (TLS). It is not the major replicative DNA polymerase.</text>
</comment>
<dbReference type="InterPro" id="IPR004365">
    <property type="entry name" value="NA-bd_OB_tRNA"/>
</dbReference>
<dbReference type="HAMAP" id="MF_01902">
    <property type="entry name" value="DNApol_error_prone"/>
    <property type="match status" value="1"/>
</dbReference>
<evidence type="ECO:0000256" key="7">
    <source>
        <dbReference type="ARBA" id="ARBA00022695"/>
    </source>
</evidence>
<evidence type="ECO:0000259" key="14">
    <source>
        <dbReference type="SMART" id="SM00481"/>
    </source>
</evidence>
<feature type="domain" description="Polymerase/histidinol phosphatase N-terminal" evidence="14">
    <location>
        <begin position="4"/>
        <end position="71"/>
    </location>
</feature>
<evidence type="ECO:0000313" key="16">
    <source>
        <dbReference type="Proteomes" id="UP000294796"/>
    </source>
</evidence>
<comment type="caution">
    <text evidence="15">The sequence shown here is derived from an EMBL/GenBank/DDBJ whole genome shotgun (WGS) entry which is preliminary data.</text>
</comment>
<dbReference type="InterPro" id="IPR003141">
    <property type="entry name" value="Pol/His_phosphatase_N"/>
</dbReference>
<dbReference type="EMBL" id="SMTF01000016">
    <property type="protein sequence ID" value="TDK21510.1"/>
    <property type="molecule type" value="Genomic_DNA"/>
</dbReference>
<dbReference type="InterPro" id="IPR011708">
    <property type="entry name" value="DNA_pol3_alpha_NTPase_dom"/>
</dbReference>
<evidence type="ECO:0000256" key="8">
    <source>
        <dbReference type="ARBA" id="ARBA00022705"/>
    </source>
</evidence>
<organism evidence="15 16">
    <name type="scientific">Luteimonas aestuarii</name>
    <dbReference type="NCBI Taxonomy" id="453837"/>
    <lineage>
        <taxon>Bacteria</taxon>
        <taxon>Pseudomonadati</taxon>
        <taxon>Pseudomonadota</taxon>
        <taxon>Gammaproteobacteria</taxon>
        <taxon>Lysobacterales</taxon>
        <taxon>Lysobacteraceae</taxon>
        <taxon>Luteimonas</taxon>
    </lineage>
</organism>
<dbReference type="GO" id="GO:0006260">
    <property type="term" value="P:DNA replication"/>
    <property type="evidence" value="ECO:0007669"/>
    <property type="project" value="UniProtKB-KW"/>
</dbReference>
<dbReference type="Pfam" id="PF14579">
    <property type="entry name" value="HHH_6"/>
    <property type="match status" value="1"/>
</dbReference>
<reference evidence="15 16" key="1">
    <citation type="submission" date="2019-03" db="EMBL/GenBank/DDBJ databases">
        <title>Luteimonas zhaokaii sp.nov., isolated from the rectal contents of Plateau pika in Yushu, Qinghai Province, China.</title>
        <authorList>
            <person name="Zhang G."/>
        </authorList>
    </citation>
    <scope>NUCLEOTIDE SEQUENCE [LARGE SCALE GENOMIC DNA]</scope>
    <source>
        <strain evidence="15 16">B9</strain>
    </source>
</reference>
<dbReference type="GO" id="GO:0008408">
    <property type="term" value="F:3'-5' exonuclease activity"/>
    <property type="evidence" value="ECO:0007669"/>
    <property type="project" value="InterPro"/>
</dbReference>
<dbReference type="SMART" id="SM00481">
    <property type="entry name" value="POLIIIAc"/>
    <property type="match status" value="1"/>
</dbReference>
<dbReference type="GO" id="GO:0003887">
    <property type="term" value="F:DNA-directed DNA polymerase activity"/>
    <property type="evidence" value="ECO:0007669"/>
    <property type="project" value="UniProtKB-UniRule"/>
</dbReference>
<comment type="similarity">
    <text evidence="2 13">Belongs to the DNA polymerase type-C family. DnaE2 subfamily.</text>
</comment>
<evidence type="ECO:0000256" key="1">
    <source>
        <dbReference type="ARBA" id="ARBA00004496"/>
    </source>
</evidence>
<dbReference type="CDD" id="cd04485">
    <property type="entry name" value="DnaE_OBF"/>
    <property type="match status" value="1"/>
</dbReference>
<dbReference type="GO" id="GO:0003676">
    <property type="term" value="F:nucleic acid binding"/>
    <property type="evidence" value="ECO:0007669"/>
    <property type="project" value="InterPro"/>
</dbReference>
<dbReference type="RefSeq" id="WP_133323365.1">
    <property type="nucleotide sequence ID" value="NZ_SMTF01000016.1"/>
</dbReference>
<dbReference type="InterPro" id="IPR040982">
    <property type="entry name" value="DNA_pol3_finger"/>
</dbReference>
<dbReference type="SUPFAM" id="SSF89550">
    <property type="entry name" value="PHP domain-like"/>
    <property type="match status" value="1"/>
</dbReference>
<dbReference type="InterPro" id="IPR004013">
    <property type="entry name" value="PHP_dom"/>
</dbReference>
<keyword evidence="7 13" id="KW-0548">Nucleotidyltransferase</keyword>
<dbReference type="EC" id="2.7.7.7" evidence="3 13"/>
<dbReference type="InterPro" id="IPR023073">
    <property type="entry name" value="DnaE2"/>
</dbReference>
<dbReference type="Proteomes" id="UP000294796">
    <property type="component" value="Unassembled WGS sequence"/>
</dbReference>
<sequence length="1023" mass="114106">MSYAELHCLSAFSFQRGASTAGELFARAKANGYAALAITDECSLAGIVRAHEASKAHGVPLVVGAEMQVEGGPKLVLLCETQAGYTLLCQLVTLARRRAPKGKYRSLREDYPRQVEGLCCLLCDAQATSESDIDWLRGRFPDRLWLAVELHRGADDGARVEALRTLSARLQVPLVACGDVHMHLRRRRALQDTLTAIRHRCTLAEAGWRLFPNGERHLRTLDALSDTYPGDLLAETLRIAGRCSFNLDQLRYTYPRELVPDGHTPTTWLRQLTEEGTAWRWPRGVPGAARKLIEHELALIADLSYESYFLTVHDIVRFARSRGILCQGRGSAANSAVCYALGVTEIDPSRTQLLFERFLSRERNEPPDIDIDFEHERREEVLQYVFARYGRERAALTAVAISYRGRSAVRDVAKALGLPPDQVNALAATLSNWSVHAPTPASLRERGFDPDSPLMRRVLALTGELIDFPRHLSQHPGGFVISEHPLHTLVPVENAAMADRTVIQWDKDDLDVLGLMKVDCLALGMLTAVRKCLDLLRASGRRDLTVATIPAEDAATYAMIGKADTVGVFQIESRAQMAMLPRMRPKTFYDLVIEVAIVRPGPIQGDMVHPYLRRRRGEEPIDYPARLEHVFKRTLGVPLFQEQVMQLAVDAAGFTPGEADQLRRSMAAWKRRGGLEPHRQRLMDGMLANGYTQAYAERIFDQIKGFGSYGFPESHAASFALITYASCWLKCHEPAAFAASLINSQPLGFYTNDQILQDARRHGIRVLPVDVRHSDWDCTLAHVDASGKPAIRLGLRLVSGFRQDVAGRISAARCQRAFDDVADLCMRARLDRRHQALLADAGALKGLAGHRHRSRWAVSGVEKPLPLFDGLPATPEPAPTLPVPTPFEDMQADYGSTALTLGRHPMSFLRRQLQARRFRRSGELVDIPHGRSVRFAGIVRLRQRPETASGVTFLTLEDEDGMVNAVVWRHVAERQHRVLVESQLLAIDARLERSEGVQHLIVQRMENADALLAGTQAKSRDFR</sequence>
<dbReference type="NCBIfam" id="NF004225">
    <property type="entry name" value="PRK05672.1"/>
    <property type="match status" value="1"/>
</dbReference>
<keyword evidence="5 13" id="KW-0963">Cytoplasm</keyword>
<dbReference type="Pfam" id="PF02811">
    <property type="entry name" value="PHP"/>
    <property type="match status" value="1"/>
</dbReference>
<evidence type="ECO:0000256" key="10">
    <source>
        <dbReference type="ARBA" id="ARBA00022932"/>
    </source>
</evidence>
<accession>A0A4R5TJ66</accession>
<dbReference type="Pfam" id="PF07733">
    <property type="entry name" value="DNA_pol3_alpha"/>
    <property type="match status" value="1"/>
</dbReference>
<dbReference type="InterPro" id="IPR004805">
    <property type="entry name" value="DnaE2/DnaE/PolC"/>
</dbReference>
<comment type="catalytic activity">
    <reaction evidence="12 13">
        <text>DNA(n) + a 2'-deoxyribonucleoside 5'-triphosphate = DNA(n+1) + diphosphate</text>
        <dbReference type="Rhea" id="RHEA:22508"/>
        <dbReference type="Rhea" id="RHEA-COMP:17339"/>
        <dbReference type="Rhea" id="RHEA-COMP:17340"/>
        <dbReference type="ChEBI" id="CHEBI:33019"/>
        <dbReference type="ChEBI" id="CHEBI:61560"/>
        <dbReference type="ChEBI" id="CHEBI:173112"/>
        <dbReference type="EC" id="2.7.7.7"/>
    </reaction>
</comment>
<protein>
    <recommendedName>
        <fullName evidence="4 13">Error-prone DNA polymerase</fullName>
        <ecNumber evidence="3 13">2.7.7.7</ecNumber>
    </recommendedName>
</protein>
<comment type="subcellular location">
    <subcellularLocation>
        <location evidence="1 13">Cytoplasm</location>
    </subcellularLocation>
</comment>
<dbReference type="CDD" id="cd07434">
    <property type="entry name" value="PHP_PolIIIA_DnaE2"/>
    <property type="match status" value="1"/>
</dbReference>
<evidence type="ECO:0000256" key="12">
    <source>
        <dbReference type="ARBA" id="ARBA00049244"/>
    </source>
</evidence>
<keyword evidence="10 13" id="KW-0239">DNA-directed DNA polymerase</keyword>
<evidence type="ECO:0000256" key="6">
    <source>
        <dbReference type="ARBA" id="ARBA00022679"/>
    </source>
</evidence>
<keyword evidence="9 13" id="KW-0227">DNA damage</keyword>
<dbReference type="Pfam" id="PF01336">
    <property type="entry name" value="tRNA_anti-codon"/>
    <property type="match status" value="1"/>
</dbReference>
<evidence type="ECO:0000256" key="3">
    <source>
        <dbReference type="ARBA" id="ARBA00012417"/>
    </source>
</evidence>
<keyword evidence="16" id="KW-1185">Reference proteome</keyword>
<dbReference type="InterPro" id="IPR016195">
    <property type="entry name" value="Pol/histidinol_Pase-like"/>
</dbReference>
<dbReference type="Gene3D" id="1.10.150.870">
    <property type="match status" value="1"/>
</dbReference>
<gene>
    <name evidence="13" type="primary">dnaE2</name>
    <name evidence="15" type="ORF">E2F46_14850</name>
</gene>
<proteinExistence type="inferred from homology"/>
<name>A0A4R5TJ66_9GAMM</name>
<evidence type="ECO:0000256" key="13">
    <source>
        <dbReference type="HAMAP-Rule" id="MF_01902"/>
    </source>
</evidence>
<evidence type="ECO:0000256" key="2">
    <source>
        <dbReference type="ARBA" id="ARBA00007391"/>
    </source>
</evidence>